<evidence type="ECO:0000313" key="1">
    <source>
        <dbReference type="EMBL" id="TEB31459.1"/>
    </source>
</evidence>
<dbReference type="AlphaFoldDB" id="A0A4Y7TD34"/>
<keyword evidence="2" id="KW-1185">Reference proteome</keyword>
<proteinExistence type="predicted"/>
<dbReference type="EMBL" id="QPFP01000019">
    <property type="protein sequence ID" value="TEB31459.1"/>
    <property type="molecule type" value="Genomic_DNA"/>
</dbReference>
<organism evidence="1 2">
    <name type="scientific">Coprinellus micaceus</name>
    <name type="common">Glistening ink-cap mushroom</name>
    <name type="synonym">Coprinus micaceus</name>
    <dbReference type="NCBI Taxonomy" id="71717"/>
    <lineage>
        <taxon>Eukaryota</taxon>
        <taxon>Fungi</taxon>
        <taxon>Dikarya</taxon>
        <taxon>Basidiomycota</taxon>
        <taxon>Agaricomycotina</taxon>
        <taxon>Agaricomycetes</taxon>
        <taxon>Agaricomycetidae</taxon>
        <taxon>Agaricales</taxon>
        <taxon>Agaricineae</taxon>
        <taxon>Psathyrellaceae</taxon>
        <taxon>Coprinellus</taxon>
    </lineage>
</organism>
<evidence type="ECO:0000313" key="2">
    <source>
        <dbReference type="Proteomes" id="UP000298030"/>
    </source>
</evidence>
<gene>
    <name evidence="1" type="ORF">FA13DRAFT_1732906</name>
</gene>
<name>A0A4Y7TD34_COPMI</name>
<dbReference type="Proteomes" id="UP000298030">
    <property type="component" value="Unassembled WGS sequence"/>
</dbReference>
<comment type="caution">
    <text evidence="1">The sequence shown here is derived from an EMBL/GenBank/DDBJ whole genome shotgun (WGS) entry which is preliminary data.</text>
</comment>
<protein>
    <submittedName>
        <fullName evidence="1">Uncharacterized protein</fullName>
    </submittedName>
</protein>
<dbReference type="OrthoDB" id="245563at2759"/>
<sequence length="636" mass="69297">MLAPLNSTKGFILLLTLSGKPSSYVESRRIPLVNAMSKKYSVVYAYALQDALVYLSTYGIAGVIVADGGIAKGEMKVPKNEFRAFFAAFGLAWKRGSYHRQEFYLNILNALGSSHLLDASYIMKALQVDGITEYMAIYDSTGPGKSSVQLLAIPLRSAPIAVTSVGTGRLGYIGDVSYEQESMNVYLAMLNILDSGTCIDASDPLGIATVAARPFHNSHSQPITMIVVVALDCQIAHQLDALQSNLEVVIVSKGSEVLQSLAPGESTVGVYLWKNKTLYPALVEFAKAGGKIVCGGMFPASLTPRAAATFFEAFGISWTIGGTHVGYYELSNPDLLPERFKMKSRNIMDAAAHVPAVYVALVPHDLLGSEDEEPLDASVLHVKVGEGKGELETTTVLLAMFDLLRYQPVFAPHPKSRSKKFAILVSPPGLSPLEVEHENSYLIGKVEEKLELVRGLSAERVADLIDSPDLTAVIVSSASITPAMAYLNSKLVDFTSKAGGTLVLLDSFAQDMGLHASRDFFLCNWGLDWTNGSFQRHRGECPSQRDERTGERWRKKWLPKAPRWEGALTLTSTRSEDMVYVPARWEGNGCPGFGWFDGERGVYFEGPVLYAAGFVGGWKDEEETVRVVVTMIVSGF</sequence>
<accession>A0A4Y7TD34</accession>
<dbReference type="STRING" id="71717.A0A4Y7TD34"/>
<reference evidence="1 2" key="1">
    <citation type="journal article" date="2019" name="Nat. Ecol. Evol.">
        <title>Megaphylogeny resolves global patterns of mushroom evolution.</title>
        <authorList>
            <person name="Varga T."/>
            <person name="Krizsan K."/>
            <person name="Foldi C."/>
            <person name="Dima B."/>
            <person name="Sanchez-Garcia M."/>
            <person name="Sanchez-Ramirez S."/>
            <person name="Szollosi G.J."/>
            <person name="Szarkandi J.G."/>
            <person name="Papp V."/>
            <person name="Albert L."/>
            <person name="Andreopoulos W."/>
            <person name="Angelini C."/>
            <person name="Antonin V."/>
            <person name="Barry K.W."/>
            <person name="Bougher N.L."/>
            <person name="Buchanan P."/>
            <person name="Buyck B."/>
            <person name="Bense V."/>
            <person name="Catcheside P."/>
            <person name="Chovatia M."/>
            <person name="Cooper J."/>
            <person name="Damon W."/>
            <person name="Desjardin D."/>
            <person name="Finy P."/>
            <person name="Geml J."/>
            <person name="Haridas S."/>
            <person name="Hughes K."/>
            <person name="Justo A."/>
            <person name="Karasinski D."/>
            <person name="Kautmanova I."/>
            <person name="Kiss B."/>
            <person name="Kocsube S."/>
            <person name="Kotiranta H."/>
            <person name="LaButti K.M."/>
            <person name="Lechner B.E."/>
            <person name="Liimatainen K."/>
            <person name="Lipzen A."/>
            <person name="Lukacs Z."/>
            <person name="Mihaltcheva S."/>
            <person name="Morgado L.N."/>
            <person name="Niskanen T."/>
            <person name="Noordeloos M.E."/>
            <person name="Ohm R.A."/>
            <person name="Ortiz-Santana B."/>
            <person name="Ovrebo C."/>
            <person name="Racz N."/>
            <person name="Riley R."/>
            <person name="Savchenko A."/>
            <person name="Shiryaev A."/>
            <person name="Soop K."/>
            <person name="Spirin V."/>
            <person name="Szebenyi C."/>
            <person name="Tomsovsky M."/>
            <person name="Tulloss R.E."/>
            <person name="Uehling J."/>
            <person name="Grigoriev I.V."/>
            <person name="Vagvolgyi C."/>
            <person name="Papp T."/>
            <person name="Martin F.M."/>
            <person name="Miettinen O."/>
            <person name="Hibbett D.S."/>
            <person name="Nagy L.G."/>
        </authorList>
    </citation>
    <scope>NUCLEOTIDE SEQUENCE [LARGE SCALE GENOMIC DNA]</scope>
    <source>
        <strain evidence="1 2">FP101781</strain>
    </source>
</reference>